<proteinExistence type="predicted"/>
<dbReference type="InParanoid" id="A0A2K3D6C3"/>
<evidence type="ECO:0000256" key="4">
    <source>
        <dbReference type="ARBA" id="ARBA00022794"/>
    </source>
</evidence>
<keyword evidence="9" id="KW-1185">Reference proteome</keyword>
<keyword evidence="6 7" id="KW-0472">Membrane</keyword>
<evidence type="ECO:0000256" key="7">
    <source>
        <dbReference type="SAM" id="Phobius"/>
    </source>
</evidence>
<evidence type="ECO:0000256" key="1">
    <source>
        <dbReference type="ARBA" id="ARBA00004141"/>
    </source>
</evidence>
<dbReference type="GO" id="GO:0016020">
    <property type="term" value="C:membrane"/>
    <property type="evidence" value="ECO:0007669"/>
    <property type="project" value="UniProtKB-SubCell"/>
</dbReference>
<dbReference type="GO" id="GO:1904491">
    <property type="term" value="P:protein localization to ciliary transition zone"/>
    <property type="evidence" value="ECO:0000318"/>
    <property type="project" value="GO_Central"/>
</dbReference>
<evidence type="ECO:0000256" key="2">
    <source>
        <dbReference type="ARBA" id="ARBA00015652"/>
    </source>
</evidence>
<accession>A0A2K3D6C3</accession>
<keyword evidence="4" id="KW-0970">Cilium biogenesis/degradation</keyword>
<dbReference type="RefSeq" id="XP_042919054.1">
    <property type="nucleotide sequence ID" value="XM_043068927.1"/>
</dbReference>
<organism evidence="8 9">
    <name type="scientific">Chlamydomonas reinhardtii</name>
    <name type="common">Chlamydomonas smithii</name>
    <dbReference type="NCBI Taxonomy" id="3055"/>
    <lineage>
        <taxon>Eukaryota</taxon>
        <taxon>Viridiplantae</taxon>
        <taxon>Chlorophyta</taxon>
        <taxon>core chlorophytes</taxon>
        <taxon>Chlorophyceae</taxon>
        <taxon>CS clade</taxon>
        <taxon>Chlamydomonadales</taxon>
        <taxon>Chlamydomonadaceae</taxon>
        <taxon>Chlamydomonas</taxon>
    </lineage>
</organism>
<name>A0A2K3D6C3_CHLRE</name>
<dbReference type="GO" id="GO:0036038">
    <property type="term" value="C:MKS complex"/>
    <property type="evidence" value="ECO:0000318"/>
    <property type="project" value="GO_Central"/>
</dbReference>
<gene>
    <name evidence="8" type="ORF">CHLRE_12g548300v5</name>
</gene>
<evidence type="ECO:0000256" key="6">
    <source>
        <dbReference type="ARBA" id="ARBA00023136"/>
    </source>
</evidence>
<dbReference type="OrthoDB" id="2114471at2759"/>
<keyword evidence="5 7" id="KW-1133">Transmembrane helix</keyword>
<dbReference type="KEGG" id="cre:CHLRE_12g548300v5"/>
<dbReference type="GeneID" id="66055776"/>
<dbReference type="PANTHER" id="PTHR34341:SF1">
    <property type="entry name" value="TRANSMEMBRANE PROTEIN 107"/>
    <property type="match status" value="1"/>
</dbReference>
<keyword evidence="3 7" id="KW-0812">Transmembrane</keyword>
<sequence length="151" mass="16741">MVGSRPEEVTLPTRFICKTAHLVAILAVLFDVGALVSGMLQIDPNSPSTSKADLDHYDSTKSQISGLCYGAIACFGIEYITLFLGISMFFPVAMSLNILAHFTGTILICLWYTDNWNFDSFVAFFVVFNALPALLEVLMLVFVTKFSFLKY</sequence>
<reference evidence="8 9" key="1">
    <citation type="journal article" date="2007" name="Science">
        <title>The Chlamydomonas genome reveals the evolution of key animal and plant functions.</title>
        <authorList>
            <person name="Merchant S.S."/>
            <person name="Prochnik S.E."/>
            <person name="Vallon O."/>
            <person name="Harris E.H."/>
            <person name="Karpowicz S.J."/>
            <person name="Witman G.B."/>
            <person name="Terry A."/>
            <person name="Salamov A."/>
            <person name="Fritz-Laylin L.K."/>
            <person name="Marechal-Drouard L."/>
            <person name="Marshall W.F."/>
            <person name="Qu L.H."/>
            <person name="Nelson D.R."/>
            <person name="Sanderfoot A.A."/>
            <person name="Spalding M.H."/>
            <person name="Kapitonov V.V."/>
            <person name="Ren Q."/>
            <person name="Ferris P."/>
            <person name="Lindquist E."/>
            <person name="Shapiro H."/>
            <person name="Lucas S.M."/>
            <person name="Grimwood J."/>
            <person name="Schmutz J."/>
            <person name="Cardol P."/>
            <person name="Cerutti H."/>
            <person name="Chanfreau G."/>
            <person name="Chen C.L."/>
            <person name="Cognat V."/>
            <person name="Croft M.T."/>
            <person name="Dent R."/>
            <person name="Dutcher S."/>
            <person name="Fernandez E."/>
            <person name="Fukuzawa H."/>
            <person name="Gonzalez-Ballester D."/>
            <person name="Gonzalez-Halphen D."/>
            <person name="Hallmann A."/>
            <person name="Hanikenne M."/>
            <person name="Hippler M."/>
            <person name="Inwood W."/>
            <person name="Jabbari K."/>
            <person name="Kalanon M."/>
            <person name="Kuras R."/>
            <person name="Lefebvre P.A."/>
            <person name="Lemaire S.D."/>
            <person name="Lobanov A.V."/>
            <person name="Lohr M."/>
            <person name="Manuell A."/>
            <person name="Meier I."/>
            <person name="Mets L."/>
            <person name="Mittag M."/>
            <person name="Mittelmeier T."/>
            <person name="Moroney J.V."/>
            <person name="Moseley J."/>
            <person name="Napoli C."/>
            <person name="Nedelcu A.M."/>
            <person name="Niyogi K."/>
            <person name="Novoselov S.V."/>
            <person name="Paulsen I.T."/>
            <person name="Pazour G."/>
            <person name="Purton S."/>
            <person name="Ral J.P."/>
            <person name="Riano-Pachon D.M."/>
            <person name="Riekhof W."/>
            <person name="Rymarquis L."/>
            <person name="Schroda M."/>
            <person name="Stern D."/>
            <person name="Umen J."/>
            <person name="Willows R."/>
            <person name="Wilson N."/>
            <person name="Zimmer S.L."/>
            <person name="Allmer J."/>
            <person name="Balk J."/>
            <person name="Bisova K."/>
            <person name="Chen C.J."/>
            <person name="Elias M."/>
            <person name="Gendler K."/>
            <person name="Hauser C."/>
            <person name="Lamb M.R."/>
            <person name="Ledford H."/>
            <person name="Long J.C."/>
            <person name="Minagawa J."/>
            <person name="Page M.D."/>
            <person name="Pan J."/>
            <person name="Pootakham W."/>
            <person name="Roje S."/>
            <person name="Rose A."/>
            <person name="Stahlberg E."/>
            <person name="Terauchi A.M."/>
            <person name="Yang P."/>
            <person name="Ball S."/>
            <person name="Bowler C."/>
            <person name="Dieckmann C.L."/>
            <person name="Gladyshev V.N."/>
            <person name="Green P."/>
            <person name="Jorgensen R."/>
            <person name="Mayfield S."/>
            <person name="Mueller-Roeber B."/>
            <person name="Rajamani S."/>
            <person name="Sayre R.T."/>
            <person name="Brokstein P."/>
            <person name="Dubchak I."/>
            <person name="Goodstein D."/>
            <person name="Hornick L."/>
            <person name="Huang Y.W."/>
            <person name="Jhaveri J."/>
            <person name="Luo Y."/>
            <person name="Martinez D."/>
            <person name="Ngau W.C."/>
            <person name="Otillar B."/>
            <person name="Poliakov A."/>
            <person name="Porter A."/>
            <person name="Szajkowski L."/>
            <person name="Werner G."/>
            <person name="Zhou K."/>
            <person name="Grigoriev I.V."/>
            <person name="Rokhsar D.S."/>
            <person name="Grossman A.R."/>
        </authorList>
    </citation>
    <scope>NUCLEOTIDE SEQUENCE [LARGE SCALE GENOMIC DNA]</scope>
    <source>
        <strain evidence="9">CC-503</strain>
    </source>
</reference>
<evidence type="ECO:0000313" key="9">
    <source>
        <dbReference type="Proteomes" id="UP000006906"/>
    </source>
</evidence>
<dbReference type="PANTHER" id="PTHR34341">
    <property type="entry name" value="TRANSMEMBRANE PROTEIN 107"/>
    <property type="match status" value="1"/>
</dbReference>
<feature type="transmembrane region" description="Helical" evidence="7">
    <location>
        <begin position="120"/>
        <end position="143"/>
    </location>
</feature>
<feature type="transmembrane region" description="Helical" evidence="7">
    <location>
        <begin position="20"/>
        <end position="42"/>
    </location>
</feature>
<feature type="transmembrane region" description="Helical" evidence="7">
    <location>
        <begin position="62"/>
        <end position="84"/>
    </location>
</feature>
<protein>
    <recommendedName>
        <fullName evidence="2">Transmembrane protein 107</fullName>
    </recommendedName>
</protein>
<evidence type="ECO:0000256" key="5">
    <source>
        <dbReference type="ARBA" id="ARBA00022989"/>
    </source>
</evidence>
<evidence type="ECO:0000256" key="3">
    <source>
        <dbReference type="ARBA" id="ARBA00022692"/>
    </source>
</evidence>
<dbReference type="Proteomes" id="UP000006906">
    <property type="component" value="Chromosome 12"/>
</dbReference>
<dbReference type="AlphaFoldDB" id="A0A2K3D6C3"/>
<dbReference type="Pfam" id="PF14995">
    <property type="entry name" value="TMEM107"/>
    <property type="match status" value="1"/>
</dbReference>
<dbReference type="OMA" id="FICKTAH"/>
<dbReference type="GO" id="GO:1905515">
    <property type="term" value="P:non-motile cilium assembly"/>
    <property type="evidence" value="ECO:0000318"/>
    <property type="project" value="GO_Central"/>
</dbReference>
<feature type="transmembrane region" description="Helical" evidence="7">
    <location>
        <begin position="96"/>
        <end position="114"/>
    </location>
</feature>
<dbReference type="EMBL" id="CM008973">
    <property type="protein sequence ID" value="PNW76088.1"/>
    <property type="molecule type" value="Genomic_DNA"/>
</dbReference>
<dbReference type="InterPro" id="IPR029248">
    <property type="entry name" value="TMEM107"/>
</dbReference>
<comment type="subcellular location">
    <subcellularLocation>
        <location evidence="1">Membrane</location>
        <topology evidence="1">Multi-pass membrane protein</topology>
    </subcellularLocation>
</comment>
<evidence type="ECO:0000313" key="8">
    <source>
        <dbReference type="EMBL" id="PNW76088.1"/>
    </source>
</evidence>
<dbReference type="Gramene" id="PNW76088">
    <property type="protein sequence ID" value="PNW76088"/>
    <property type="gene ID" value="CHLRE_12g548300v5"/>
</dbReference>
<dbReference type="STRING" id="3055.A0A2K3D6C3"/>